<reference evidence="2" key="2">
    <citation type="submission" date="2015-06" db="UniProtKB">
        <authorList>
            <consortium name="EnsemblMetazoa"/>
        </authorList>
    </citation>
    <scope>IDENTIFICATION</scope>
</reference>
<evidence type="ECO:0000256" key="1">
    <source>
        <dbReference type="SAM" id="MobiDB-lite"/>
    </source>
</evidence>
<proteinExistence type="predicted"/>
<name>T1GFB0_MEGSC</name>
<organism evidence="2 3">
    <name type="scientific">Megaselia scalaris</name>
    <name type="common">Humpbacked fly</name>
    <name type="synonym">Phora scalaris</name>
    <dbReference type="NCBI Taxonomy" id="36166"/>
    <lineage>
        <taxon>Eukaryota</taxon>
        <taxon>Metazoa</taxon>
        <taxon>Ecdysozoa</taxon>
        <taxon>Arthropoda</taxon>
        <taxon>Hexapoda</taxon>
        <taxon>Insecta</taxon>
        <taxon>Pterygota</taxon>
        <taxon>Neoptera</taxon>
        <taxon>Endopterygota</taxon>
        <taxon>Diptera</taxon>
        <taxon>Brachycera</taxon>
        <taxon>Muscomorpha</taxon>
        <taxon>Platypezoidea</taxon>
        <taxon>Phoridae</taxon>
        <taxon>Megaseliini</taxon>
        <taxon>Megaselia</taxon>
    </lineage>
</organism>
<protein>
    <submittedName>
        <fullName evidence="2">Uncharacterized protein</fullName>
    </submittedName>
</protein>
<reference evidence="3" key="1">
    <citation type="submission" date="2013-02" db="EMBL/GenBank/DDBJ databases">
        <authorList>
            <person name="Hughes D."/>
        </authorList>
    </citation>
    <scope>NUCLEOTIDE SEQUENCE</scope>
    <source>
        <strain>Durham</strain>
        <strain evidence="3">NC isolate 2 -- Noor lab</strain>
    </source>
</reference>
<accession>T1GFB0</accession>
<dbReference type="EMBL" id="CAQQ02065933">
    <property type="status" value="NOT_ANNOTATED_CDS"/>
    <property type="molecule type" value="Genomic_DNA"/>
</dbReference>
<evidence type="ECO:0000313" key="2">
    <source>
        <dbReference type="EnsemblMetazoa" id="MESCA002047-PA"/>
    </source>
</evidence>
<feature type="region of interest" description="Disordered" evidence="1">
    <location>
        <begin position="30"/>
        <end position="54"/>
    </location>
</feature>
<dbReference type="HOGENOM" id="CLU_2673915_0_0_1"/>
<dbReference type="EMBL" id="CAQQ02065934">
    <property type="status" value="NOT_ANNOTATED_CDS"/>
    <property type="molecule type" value="Genomic_DNA"/>
</dbReference>
<dbReference type="EnsemblMetazoa" id="MESCA002047-RA">
    <property type="protein sequence ID" value="MESCA002047-PA"/>
    <property type="gene ID" value="MESCA002047"/>
</dbReference>
<keyword evidence="3" id="KW-1185">Reference proteome</keyword>
<evidence type="ECO:0000313" key="3">
    <source>
        <dbReference type="Proteomes" id="UP000015102"/>
    </source>
</evidence>
<dbReference type="AlphaFoldDB" id="T1GFB0"/>
<sequence length="75" mass="8770">MAFMTPNGKKEIFPTKNNQLDWKYHPKAVAENNEDVPSPTRATTERQRKKNVSEGHQYQNGINFNQKNFKTFKIS</sequence>
<dbReference type="Proteomes" id="UP000015102">
    <property type="component" value="Unassembled WGS sequence"/>
</dbReference>